<reference evidence="2 3" key="1">
    <citation type="submission" date="2022-01" db="EMBL/GenBank/DDBJ databases">
        <title>Flavihumibacter sp. nov., isolated from sediment of a river.</title>
        <authorList>
            <person name="Liu H."/>
        </authorList>
    </citation>
    <scope>NUCLEOTIDE SEQUENCE [LARGE SCALE GENOMIC DNA]</scope>
    <source>
        <strain evidence="2 3">RY-1</strain>
    </source>
</reference>
<dbReference type="Proteomes" id="UP001200145">
    <property type="component" value="Unassembled WGS sequence"/>
</dbReference>
<gene>
    <name evidence="2" type="ORF">L0U88_20450</name>
</gene>
<evidence type="ECO:0000313" key="3">
    <source>
        <dbReference type="Proteomes" id="UP001200145"/>
    </source>
</evidence>
<proteinExistence type="predicted"/>
<comment type="caution">
    <text evidence="2">The sequence shown here is derived from an EMBL/GenBank/DDBJ whole genome shotgun (WGS) entry which is preliminary data.</text>
</comment>
<keyword evidence="1" id="KW-0812">Transmembrane</keyword>
<evidence type="ECO:0000256" key="1">
    <source>
        <dbReference type="SAM" id="Phobius"/>
    </source>
</evidence>
<accession>A0ABS9BNW8</accession>
<organism evidence="2 3">
    <name type="scientific">Flavihumibacter fluminis</name>
    <dbReference type="NCBI Taxonomy" id="2909236"/>
    <lineage>
        <taxon>Bacteria</taxon>
        <taxon>Pseudomonadati</taxon>
        <taxon>Bacteroidota</taxon>
        <taxon>Chitinophagia</taxon>
        <taxon>Chitinophagales</taxon>
        <taxon>Chitinophagaceae</taxon>
        <taxon>Flavihumibacter</taxon>
    </lineage>
</organism>
<sequence>MTDTDYIKFVFAILIALIYLFFTIRYSFDIGKNMTLSNKLKIVHIILIWTIPFVWMVILKNLTQQTPGSHQVDKTKENKPFFDAYKNFE</sequence>
<evidence type="ECO:0000313" key="2">
    <source>
        <dbReference type="EMBL" id="MCF1717025.1"/>
    </source>
</evidence>
<dbReference type="RefSeq" id="WP_234868692.1">
    <property type="nucleotide sequence ID" value="NZ_JAKEVY010000009.1"/>
</dbReference>
<feature type="transmembrane region" description="Helical" evidence="1">
    <location>
        <begin position="6"/>
        <end position="28"/>
    </location>
</feature>
<protein>
    <submittedName>
        <fullName evidence="2">Uncharacterized protein</fullName>
    </submittedName>
</protein>
<keyword evidence="1" id="KW-1133">Transmembrane helix</keyword>
<keyword evidence="1" id="KW-0472">Membrane</keyword>
<feature type="transmembrane region" description="Helical" evidence="1">
    <location>
        <begin position="40"/>
        <end position="58"/>
    </location>
</feature>
<name>A0ABS9BNW8_9BACT</name>
<keyword evidence="3" id="KW-1185">Reference proteome</keyword>
<dbReference type="EMBL" id="JAKEVY010000009">
    <property type="protein sequence ID" value="MCF1717025.1"/>
    <property type="molecule type" value="Genomic_DNA"/>
</dbReference>